<protein>
    <submittedName>
        <fullName evidence="6">Periplasmic serine endoprotease DegP</fullName>
        <ecNumber evidence="6">3.4.21.107</ecNumber>
    </submittedName>
</protein>
<dbReference type="RefSeq" id="WP_145060649.1">
    <property type="nucleotide sequence ID" value="NZ_CP036263.1"/>
</dbReference>
<dbReference type="PRINTS" id="PR00834">
    <property type="entry name" value="PROTEASES2C"/>
</dbReference>
<dbReference type="OrthoDB" id="248175at2"/>
<accession>A0A517MX21</accession>
<dbReference type="SUPFAM" id="SSF50494">
    <property type="entry name" value="Trypsin-like serine proteases"/>
    <property type="match status" value="1"/>
</dbReference>
<dbReference type="Pfam" id="PF13180">
    <property type="entry name" value="PDZ_2"/>
    <property type="match status" value="2"/>
</dbReference>
<evidence type="ECO:0000256" key="2">
    <source>
        <dbReference type="ARBA" id="ARBA00022670"/>
    </source>
</evidence>
<dbReference type="InterPro" id="IPR036034">
    <property type="entry name" value="PDZ_sf"/>
</dbReference>
<dbReference type="AlphaFoldDB" id="A0A517MX21"/>
<dbReference type="Gene3D" id="2.30.42.10">
    <property type="match status" value="2"/>
</dbReference>
<feature type="signal peptide" evidence="4">
    <location>
        <begin position="1"/>
        <end position="20"/>
    </location>
</feature>
<evidence type="ECO:0000256" key="1">
    <source>
        <dbReference type="ARBA" id="ARBA00010541"/>
    </source>
</evidence>
<dbReference type="PANTHER" id="PTHR22939">
    <property type="entry name" value="SERINE PROTEASE FAMILY S1C HTRA-RELATED"/>
    <property type="match status" value="1"/>
</dbReference>
<reference evidence="6 7" key="1">
    <citation type="submission" date="2019-02" db="EMBL/GenBank/DDBJ databases">
        <title>Deep-cultivation of Planctomycetes and their phenomic and genomic characterization uncovers novel biology.</title>
        <authorList>
            <person name="Wiegand S."/>
            <person name="Jogler M."/>
            <person name="Boedeker C."/>
            <person name="Pinto D."/>
            <person name="Vollmers J."/>
            <person name="Rivas-Marin E."/>
            <person name="Kohn T."/>
            <person name="Peeters S.H."/>
            <person name="Heuer A."/>
            <person name="Rast P."/>
            <person name="Oberbeckmann S."/>
            <person name="Bunk B."/>
            <person name="Jeske O."/>
            <person name="Meyerdierks A."/>
            <person name="Storesund J.E."/>
            <person name="Kallscheuer N."/>
            <person name="Luecker S."/>
            <person name="Lage O.M."/>
            <person name="Pohl T."/>
            <person name="Merkel B.J."/>
            <person name="Hornburger P."/>
            <person name="Mueller R.-W."/>
            <person name="Bruemmer F."/>
            <person name="Labrenz M."/>
            <person name="Spormann A.M."/>
            <person name="Op den Camp H."/>
            <person name="Overmann J."/>
            <person name="Amann R."/>
            <person name="Jetten M.S.M."/>
            <person name="Mascher T."/>
            <person name="Medema M.H."/>
            <person name="Devos D.P."/>
            <person name="Kaster A.-K."/>
            <person name="Ovreas L."/>
            <person name="Rohde M."/>
            <person name="Galperin M.Y."/>
            <person name="Jogler C."/>
        </authorList>
    </citation>
    <scope>NUCLEOTIDE SEQUENCE [LARGE SCALE GENOMIC DNA]</scope>
    <source>
        <strain evidence="6 7">HG15A2</strain>
    </source>
</reference>
<dbReference type="GO" id="GO:0006508">
    <property type="term" value="P:proteolysis"/>
    <property type="evidence" value="ECO:0007669"/>
    <property type="project" value="UniProtKB-KW"/>
</dbReference>
<name>A0A517MX21_9BACT</name>
<keyword evidence="7" id="KW-1185">Reference proteome</keyword>
<evidence type="ECO:0000256" key="4">
    <source>
        <dbReference type="SAM" id="SignalP"/>
    </source>
</evidence>
<dbReference type="PANTHER" id="PTHR22939:SF129">
    <property type="entry name" value="SERINE PROTEASE HTRA2, MITOCHONDRIAL"/>
    <property type="match status" value="1"/>
</dbReference>
<evidence type="ECO:0000313" key="7">
    <source>
        <dbReference type="Proteomes" id="UP000319852"/>
    </source>
</evidence>
<organism evidence="6 7">
    <name type="scientific">Adhaeretor mobilis</name>
    <dbReference type="NCBI Taxonomy" id="1930276"/>
    <lineage>
        <taxon>Bacteria</taxon>
        <taxon>Pseudomonadati</taxon>
        <taxon>Planctomycetota</taxon>
        <taxon>Planctomycetia</taxon>
        <taxon>Pirellulales</taxon>
        <taxon>Lacipirellulaceae</taxon>
        <taxon>Adhaeretor</taxon>
    </lineage>
</organism>
<dbReference type="InterPro" id="IPR029058">
    <property type="entry name" value="AB_hydrolase_fold"/>
</dbReference>
<keyword evidence="2 6" id="KW-0645">Protease</keyword>
<dbReference type="EC" id="3.4.21.107" evidence="6"/>
<proteinExistence type="inferred from homology"/>
<keyword evidence="3 6" id="KW-0378">Hydrolase</keyword>
<dbReference type="InterPro" id="IPR001478">
    <property type="entry name" value="PDZ"/>
</dbReference>
<dbReference type="CDD" id="cd06779">
    <property type="entry name" value="cpPDZ_Deg_HtrA-like"/>
    <property type="match status" value="1"/>
</dbReference>
<feature type="domain" description="PDZ" evidence="5">
    <location>
        <begin position="359"/>
        <end position="411"/>
    </location>
</feature>
<dbReference type="InterPro" id="IPR043504">
    <property type="entry name" value="Peptidase_S1_PA_chymotrypsin"/>
</dbReference>
<dbReference type="Proteomes" id="UP000319852">
    <property type="component" value="Chromosome"/>
</dbReference>
<dbReference type="Pfam" id="PF13365">
    <property type="entry name" value="Trypsin_2"/>
    <property type="match status" value="1"/>
</dbReference>
<dbReference type="GO" id="GO:0004252">
    <property type="term" value="F:serine-type endopeptidase activity"/>
    <property type="evidence" value="ECO:0007669"/>
    <property type="project" value="InterPro"/>
</dbReference>
<gene>
    <name evidence="6" type="primary">degP_1</name>
    <name evidence="6" type="ORF">HG15A2_27460</name>
</gene>
<comment type="similarity">
    <text evidence="1">Belongs to the peptidase S1C family.</text>
</comment>
<keyword evidence="4" id="KW-0732">Signal</keyword>
<sequence length="669" mass="71874" precursor="true">MKTCISITVLALVSLWSAQANLFADDSPDLVQVEQQALNRAVEEVAGSVVQIRTVGGADQIGRQLLNRGPTTGLIVSDDGYVVSSVANFAGQPTSILVRTSEGEQFPAELVGRDNNRMLALLKIETTNQLPVPQSVPKQETLPGQWAVAVGRVFDAEKVNVSVGVISARNRMHGRVLQTDASVSTANYGGPLVDIRGRVFGVLVPMAPQPASADVNELAGVEYYDSGIGFAVPLEDIIASLPRWKEAGDLHRGLLGIGMKKGSAFATPATITNVWPTSPAKDAGWKAGDTIIEVDGNSVGSQTQLRFQITPRYAGDTLKVLLDRAGETIETEVTLTAELAALEHAFLGILPGIPEPEPSVEKSEDEKAARGLAVRAVWPGSPAQDAGLIPGDQITKLGDLAIRNASDALRQLSSHHPGDSLNVTYRSDDKERTTEVTLGKLPVELLKSVDLPNNATLEPAADWEQDTIKLAEFPQETSYYLPQDTRQSRGLLVWLEGSLERKNETVAQKWRTICLRDGLALAIVRPASDNGWNIEDLAYVKRVTGELRRLLKPAPQRMVVAGNGKSGQMALRFAFANKGMISGVAAVAAPLPRTFETPANQDGERLAVLAINQPDSPFSALITRDIKTLREAGYPAGLIESDADSGQTSVMSAGDREKLALWIDTLNRM</sequence>
<evidence type="ECO:0000256" key="3">
    <source>
        <dbReference type="ARBA" id="ARBA00022801"/>
    </source>
</evidence>
<dbReference type="PROSITE" id="PS50106">
    <property type="entry name" value="PDZ"/>
    <property type="match status" value="2"/>
</dbReference>
<dbReference type="SMART" id="SM00228">
    <property type="entry name" value="PDZ"/>
    <property type="match status" value="2"/>
</dbReference>
<evidence type="ECO:0000259" key="5">
    <source>
        <dbReference type="PROSITE" id="PS50106"/>
    </source>
</evidence>
<evidence type="ECO:0000313" key="6">
    <source>
        <dbReference type="EMBL" id="QDS99423.1"/>
    </source>
</evidence>
<feature type="domain" description="PDZ" evidence="5">
    <location>
        <begin position="238"/>
        <end position="326"/>
    </location>
</feature>
<dbReference type="SUPFAM" id="SSF50156">
    <property type="entry name" value="PDZ domain-like"/>
    <property type="match status" value="2"/>
</dbReference>
<dbReference type="InterPro" id="IPR001940">
    <property type="entry name" value="Peptidase_S1C"/>
</dbReference>
<dbReference type="InterPro" id="IPR009003">
    <property type="entry name" value="Peptidase_S1_PA"/>
</dbReference>
<feature type="chain" id="PRO_5021907251" evidence="4">
    <location>
        <begin position="21"/>
        <end position="669"/>
    </location>
</feature>
<dbReference type="KEGG" id="amob:HG15A2_27460"/>
<dbReference type="EMBL" id="CP036263">
    <property type="protein sequence ID" value="QDS99423.1"/>
    <property type="molecule type" value="Genomic_DNA"/>
</dbReference>
<dbReference type="Gene3D" id="3.40.50.1820">
    <property type="entry name" value="alpha/beta hydrolase"/>
    <property type="match status" value="1"/>
</dbReference>
<dbReference type="Gene3D" id="2.40.10.10">
    <property type="entry name" value="Trypsin-like serine proteases"/>
    <property type="match status" value="2"/>
</dbReference>
<dbReference type="SUPFAM" id="SSF53474">
    <property type="entry name" value="alpha/beta-Hydrolases"/>
    <property type="match status" value="1"/>
</dbReference>